<accession>A0ABV1P091</accession>
<dbReference type="Proteomes" id="UP001482520">
    <property type="component" value="Unassembled WGS sequence"/>
</dbReference>
<evidence type="ECO:0000313" key="1">
    <source>
        <dbReference type="EMBL" id="MEQ7848137.1"/>
    </source>
</evidence>
<keyword evidence="2" id="KW-1185">Reference proteome</keyword>
<dbReference type="EMBL" id="JBEGDP010000014">
    <property type="protein sequence ID" value="MEQ7848137.1"/>
    <property type="molecule type" value="Genomic_DNA"/>
</dbReference>
<evidence type="ECO:0000313" key="2">
    <source>
        <dbReference type="Proteomes" id="UP001482520"/>
    </source>
</evidence>
<comment type="caution">
    <text evidence="1">The sequence shown here is derived from an EMBL/GenBank/DDBJ whole genome shotgun (WGS) entry which is preliminary data.</text>
</comment>
<organism evidence="1 2">
    <name type="scientific">Nocardioides kribbensis</name>
    <dbReference type="NCBI Taxonomy" id="305517"/>
    <lineage>
        <taxon>Bacteria</taxon>
        <taxon>Bacillati</taxon>
        <taxon>Actinomycetota</taxon>
        <taxon>Actinomycetes</taxon>
        <taxon>Propionibacteriales</taxon>
        <taxon>Nocardioidaceae</taxon>
        <taxon>Nocardioides</taxon>
    </lineage>
</organism>
<dbReference type="RefSeq" id="WP_349804895.1">
    <property type="nucleotide sequence ID" value="NZ_JBEGDP010000014.1"/>
</dbReference>
<gene>
    <name evidence="1" type="ORF">V6R90_12705</name>
</gene>
<reference evidence="1 2" key="1">
    <citation type="submission" date="2024-02" db="EMBL/GenBank/DDBJ databases">
        <title>Full genome sequence of Nocardioides kribbensis.</title>
        <authorList>
            <person name="Poletto B.L."/>
            <person name="Silva G."/>
            <person name="Galante D."/>
            <person name="Campos K.R."/>
            <person name="Santos M.B.N."/>
            <person name="Sacchi C.T."/>
        </authorList>
    </citation>
    <scope>NUCLEOTIDE SEQUENCE [LARGE SCALE GENOMIC DNA]</scope>
    <source>
        <strain evidence="1 2">O4R</strain>
    </source>
</reference>
<sequence length="80" mass="9062">MGESDLPRYLSLTRKEARIRDDRAEALATLSRRLMRSRRGAGAERITDNTLIRIGIDLLLQHADQIEGATEDELRKSVSL</sequence>
<proteinExistence type="predicted"/>
<protein>
    <submittedName>
        <fullName evidence="1">Uncharacterized protein</fullName>
    </submittedName>
</protein>
<name>A0ABV1P091_9ACTN</name>